<proteinExistence type="predicted"/>
<reference evidence="2" key="1">
    <citation type="submission" date="2020-05" db="EMBL/GenBank/DDBJ databases">
        <title>Phylogenomic resolution of chytrid fungi.</title>
        <authorList>
            <person name="Stajich J.E."/>
            <person name="Amses K."/>
            <person name="Simmons R."/>
            <person name="Seto K."/>
            <person name="Myers J."/>
            <person name="Bonds A."/>
            <person name="Quandt C.A."/>
            <person name="Barry K."/>
            <person name="Liu P."/>
            <person name="Grigoriev I."/>
            <person name="Longcore J.E."/>
            <person name="James T.Y."/>
        </authorList>
    </citation>
    <scope>NUCLEOTIDE SEQUENCE</scope>
    <source>
        <strain evidence="2">JEL0318</strain>
    </source>
</reference>
<evidence type="ECO:0000313" key="3">
    <source>
        <dbReference type="Proteomes" id="UP001212841"/>
    </source>
</evidence>
<evidence type="ECO:0008006" key="4">
    <source>
        <dbReference type="Google" id="ProtNLM"/>
    </source>
</evidence>
<accession>A0AAD5SEJ9</accession>
<dbReference type="AlphaFoldDB" id="A0AAD5SEJ9"/>
<feature type="region of interest" description="Disordered" evidence="1">
    <location>
        <begin position="1"/>
        <end position="52"/>
    </location>
</feature>
<evidence type="ECO:0000313" key="2">
    <source>
        <dbReference type="EMBL" id="KAJ3051462.1"/>
    </source>
</evidence>
<feature type="compositionally biased region" description="Polar residues" evidence="1">
    <location>
        <begin position="8"/>
        <end position="19"/>
    </location>
</feature>
<comment type="caution">
    <text evidence="2">The sequence shown here is derived from an EMBL/GenBank/DDBJ whole genome shotgun (WGS) entry which is preliminary data.</text>
</comment>
<evidence type="ECO:0000256" key="1">
    <source>
        <dbReference type="SAM" id="MobiDB-lite"/>
    </source>
</evidence>
<keyword evidence="3" id="KW-1185">Reference proteome</keyword>
<organism evidence="2 3">
    <name type="scientific">Rhizophlyctis rosea</name>
    <dbReference type="NCBI Taxonomy" id="64517"/>
    <lineage>
        <taxon>Eukaryota</taxon>
        <taxon>Fungi</taxon>
        <taxon>Fungi incertae sedis</taxon>
        <taxon>Chytridiomycota</taxon>
        <taxon>Chytridiomycota incertae sedis</taxon>
        <taxon>Chytridiomycetes</taxon>
        <taxon>Rhizophlyctidales</taxon>
        <taxon>Rhizophlyctidaceae</taxon>
        <taxon>Rhizophlyctis</taxon>
    </lineage>
</organism>
<dbReference type="Proteomes" id="UP001212841">
    <property type="component" value="Unassembled WGS sequence"/>
</dbReference>
<dbReference type="EMBL" id="JADGJD010000393">
    <property type="protein sequence ID" value="KAJ3051462.1"/>
    <property type="molecule type" value="Genomic_DNA"/>
</dbReference>
<dbReference type="PANTHER" id="PTHR40462:SF1">
    <property type="entry name" value="EXPRESSED PROTEIN"/>
    <property type="match status" value="1"/>
</dbReference>
<protein>
    <recommendedName>
        <fullName evidence="4">DNA damage-responsive protein 48</fullName>
    </recommendedName>
</protein>
<gene>
    <name evidence="2" type="ORF">HK097_007525</name>
</gene>
<sequence>MDKITSMLGGNNNGNVAATQQQQYQQQPASGGGFMDKINGAMGGGAQGEKNEDGLDKAVDFVQEKFMGAGPQNNESAIEQAKDEAISDAIRGRYKAATGKEFLVADKS</sequence>
<name>A0AAD5SEJ9_9FUNG</name>
<dbReference type="PANTHER" id="PTHR40462">
    <property type="entry name" value="CHROMOSOME 1, WHOLE GENOME SHOTGUN SEQUENCE"/>
    <property type="match status" value="1"/>
</dbReference>